<dbReference type="AlphaFoldDB" id="A0AAP3DHQ0"/>
<sequence>MPYFIANGATIHYEIKGEGLPILCIHPPLLTGSIFYYQQKELQDRYQVITVDLRGHGRSSLSAHPFTYKGIASDLNQLLEHLCIEQAVLLGYSTGGSIALEMMLQTPQHIRGAILLSGMAHCRSPYLHRLISVAEKIARRGALHTLAMVIGYSNANNPLTFIRNYRDAVKGNPIGIADYYHYATCYDVLDRLNEINHPILLLTGDKDPHFSCFAKEMASQLPMAKVRSIPRYKHQLPTKAYHEVNLLVHQFINSFCLRSQNDQHQ</sequence>
<organism evidence="3 4">
    <name type="scientific">Brevibacillus laterosporus</name>
    <name type="common">Bacillus laterosporus</name>
    <dbReference type="NCBI Taxonomy" id="1465"/>
    <lineage>
        <taxon>Bacteria</taxon>
        <taxon>Bacillati</taxon>
        <taxon>Bacillota</taxon>
        <taxon>Bacilli</taxon>
        <taxon>Bacillales</taxon>
        <taxon>Paenibacillaceae</taxon>
        <taxon>Brevibacillus</taxon>
    </lineage>
</organism>
<dbReference type="InterPro" id="IPR000073">
    <property type="entry name" value="AB_hydrolase_1"/>
</dbReference>
<evidence type="ECO:0000313" key="4">
    <source>
        <dbReference type="Proteomes" id="UP001077662"/>
    </source>
</evidence>
<dbReference type="Gene3D" id="3.40.50.1820">
    <property type="entry name" value="alpha/beta hydrolase"/>
    <property type="match status" value="1"/>
</dbReference>
<dbReference type="SUPFAM" id="SSF53474">
    <property type="entry name" value="alpha/beta-Hydrolases"/>
    <property type="match status" value="1"/>
</dbReference>
<accession>A0AAP3DHQ0</accession>
<protein>
    <submittedName>
        <fullName evidence="3">Alpha/beta hydrolase</fullName>
    </submittedName>
</protein>
<reference evidence="3" key="1">
    <citation type="submission" date="2022-09" db="EMBL/GenBank/DDBJ databases">
        <title>Genome analysis and characterization of larvicidal activity of Brevibacillus strains.</title>
        <authorList>
            <person name="Patrusheva E.V."/>
            <person name="Izotova A.O."/>
            <person name="Toshchakov S.V."/>
            <person name="Sineoky S.P."/>
        </authorList>
    </citation>
    <scope>NUCLEOTIDE SEQUENCE</scope>
    <source>
        <strain evidence="3">VKPM_B-13247</strain>
    </source>
</reference>
<evidence type="ECO:0000259" key="2">
    <source>
        <dbReference type="Pfam" id="PF00561"/>
    </source>
</evidence>
<dbReference type="Proteomes" id="UP001077662">
    <property type="component" value="Unassembled WGS sequence"/>
</dbReference>
<comment type="caution">
    <text evidence="3">The sequence shown here is derived from an EMBL/GenBank/DDBJ whole genome shotgun (WGS) entry which is preliminary data.</text>
</comment>
<proteinExistence type="predicted"/>
<keyword evidence="1 3" id="KW-0378">Hydrolase</keyword>
<dbReference type="RefSeq" id="WP_197245518.1">
    <property type="nucleotide sequence ID" value="NZ_JANSGW010000023.1"/>
</dbReference>
<dbReference type="PANTHER" id="PTHR43798:SF31">
    <property type="entry name" value="AB HYDROLASE SUPERFAMILY PROTEIN YCLE"/>
    <property type="match status" value="1"/>
</dbReference>
<dbReference type="PRINTS" id="PR00111">
    <property type="entry name" value="ABHYDROLASE"/>
</dbReference>
<dbReference type="PANTHER" id="PTHR43798">
    <property type="entry name" value="MONOACYLGLYCEROL LIPASE"/>
    <property type="match status" value="1"/>
</dbReference>
<dbReference type="EMBL" id="JAPTNE010000023">
    <property type="protein sequence ID" value="MCZ0808689.1"/>
    <property type="molecule type" value="Genomic_DNA"/>
</dbReference>
<evidence type="ECO:0000313" key="3">
    <source>
        <dbReference type="EMBL" id="MCZ0808689.1"/>
    </source>
</evidence>
<gene>
    <name evidence="3" type="ORF">O0554_17525</name>
</gene>
<dbReference type="InterPro" id="IPR050266">
    <property type="entry name" value="AB_hydrolase_sf"/>
</dbReference>
<dbReference type="GO" id="GO:0016020">
    <property type="term" value="C:membrane"/>
    <property type="evidence" value="ECO:0007669"/>
    <property type="project" value="TreeGrafter"/>
</dbReference>
<dbReference type="GO" id="GO:0016787">
    <property type="term" value="F:hydrolase activity"/>
    <property type="evidence" value="ECO:0007669"/>
    <property type="project" value="UniProtKB-KW"/>
</dbReference>
<dbReference type="InterPro" id="IPR029058">
    <property type="entry name" value="AB_hydrolase_fold"/>
</dbReference>
<name>A0AAP3DHQ0_BRELA</name>
<feature type="domain" description="AB hydrolase-1" evidence="2">
    <location>
        <begin position="21"/>
        <end position="244"/>
    </location>
</feature>
<dbReference type="Pfam" id="PF00561">
    <property type="entry name" value="Abhydrolase_1"/>
    <property type="match status" value="1"/>
</dbReference>
<evidence type="ECO:0000256" key="1">
    <source>
        <dbReference type="ARBA" id="ARBA00022801"/>
    </source>
</evidence>